<dbReference type="SFLD" id="SFLDG01129">
    <property type="entry name" value="C1.5:_HAD__Beta-PGM__Phosphata"/>
    <property type="match status" value="1"/>
</dbReference>
<dbReference type="GO" id="GO:0016787">
    <property type="term" value="F:hydrolase activity"/>
    <property type="evidence" value="ECO:0007669"/>
    <property type="project" value="UniProtKB-KW"/>
</dbReference>
<dbReference type="SFLD" id="SFLDS00003">
    <property type="entry name" value="Haloacid_Dehalogenase"/>
    <property type="match status" value="1"/>
</dbReference>
<evidence type="ECO:0000313" key="5">
    <source>
        <dbReference type="Proteomes" id="UP000243745"/>
    </source>
</evidence>
<dbReference type="Pfam" id="PF00702">
    <property type="entry name" value="Hydrolase"/>
    <property type="match status" value="1"/>
</dbReference>
<dbReference type="Gene3D" id="1.20.120.1600">
    <property type="match status" value="1"/>
</dbReference>
<keyword evidence="2 4" id="KW-0378">Hydrolase</keyword>
<dbReference type="GO" id="GO:0009231">
    <property type="term" value="P:riboflavin biosynthetic process"/>
    <property type="evidence" value="ECO:0007669"/>
    <property type="project" value="TreeGrafter"/>
</dbReference>
<dbReference type="RefSeq" id="WP_093142455.1">
    <property type="nucleotide sequence ID" value="NZ_FOXF01000027.1"/>
</dbReference>
<keyword evidence="5" id="KW-1185">Reference proteome</keyword>
<name>A0A662ZHY3_9GAMM</name>
<proteinExistence type="predicted"/>
<dbReference type="InterPro" id="IPR023214">
    <property type="entry name" value="HAD_sf"/>
</dbReference>
<reference evidence="4 5" key="1">
    <citation type="submission" date="2016-10" db="EMBL/GenBank/DDBJ databases">
        <authorList>
            <person name="Varghese N."/>
            <person name="Submissions S."/>
        </authorList>
    </citation>
    <scope>NUCLEOTIDE SEQUENCE [LARGE SCALE GENOMIC DNA]</scope>
    <source>
        <strain evidence="4 5">DSM 1361</strain>
    </source>
</reference>
<dbReference type="NCBIfam" id="TIGR01549">
    <property type="entry name" value="HAD-SF-IA-v1"/>
    <property type="match status" value="1"/>
</dbReference>
<protein>
    <submittedName>
        <fullName evidence="4">Putative hydrolase of the HAD superfamily</fullName>
    </submittedName>
</protein>
<dbReference type="PANTHER" id="PTHR46470">
    <property type="entry name" value="N-ACYLNEURAMINATE-9-PHOSPHATASE"/>
    <property type="match status" value="1"/>
</dbReference>
<keyword evidence="3" id="KW-0460">Magnesium</keyword>
<organism evidence="4 5">
    <name type="scientific">Ruminobacter amylophilus</name>
    <dbReference type="NCBI Taxonomy" id="867"/>
    <lineage>
        <taxon>Bacteria</taxon>
        <taxon>Pseudomonadati</taxon>
        <taxon>Pseudomonadota</taxon>
        <taxon>Gammaproteobacteria</taxon>
        <taxon>Aeromonadales</taxon>
        <taxon>Succinivibrionaceae</taxon>
        <taxon>Ruminobacter</taxon>
    </lineage>
</organism>
<evidence type="ECO:0000256" key="1">
    <source>
        <dbReference type="ARBA" id="ARBA00001946"/>
    </source>
</evidence>
<dbReference type="PANTHER" id="PTHR46470:SF4">
    <property type="entry name" value="5-AMINO-6-(5-PHOSPHO-D-RIBITYLAMINO)URACIL PHOSPHATASE YIGB"/>
    <property type="match status" value="1"/>
</dbReference>
<dbReference type="InterPro" id="IPR006439">
    <property type="entry name" value="HAD-SF_hydro_IA"/>
</dbReference>
<dbReference type="Gene3D" id="3.40.50.1000">
    <property type="entry name" value="HAD superfamily/HAD-like"/>
    <property type="match status" value="1"/>
</dbReference>
<dbReference type="Proteomes" id="UP000243745">
    <property type="component" value="Unassembled WGS sequence"/>
</dbReference>
<dbReference type="OrthoDB" id="367448at2"/>
<dbReference type="EMBL" id="FOXF01000027">
    <property type="protein sequence ID" value="SFP47614.1"/>
    <property type="molecule type" value="Genomic_DNA"/>
</dbReference>
<sequence>MNFYRDWHTPRVLTLDLDDTLYDNGPVIDYAEDYIKTRIGVEYLEGNRLSDEVYSSVRQEMLSVCPELEYDVSMLRYFIFKEVLLRAGKSSDDSGAIAEALMHDFIKVRSRINVPRETLDVLYRLKQRYPLIGLTNGNSSPKLARYEDCFDEVILAAVNMPSKPNPAMFLHAAMYAGVDISEVCHIGDNENTDVLGAIKAGAMCVRQTQYHCDNSELRILPHVCINNIAELTDLLL</sequence>
<dbReference type="SUPFAM" id="SSF56784">
    <property type="entry name" value="HAD-like"/>
    <property type="match status" value="1"/>
</dbReference>
<dbReference type="InterPro" id="IPR051400">
    <property type="entry name" value="HAD-like_hydrolase"/>
</dbReference>
<comment type="cofactor">
    <cofactor evidence="1">
        <name>Mg(2+)</name>
        <dbReference type="ChEBI" id="CHEBI:18420"/>
    </cofactor>
</comment>
<evidence type="ECO:0000256" key="2">
    <source>
        <dbReference type="ARBA" id="ARBA00022801"/>
    </source>
</evidence>
<accession>A0A662ZHY3</accession>
<evidence type="ECO:0000256" key="3">
    <source>
        <dbReference type="ARBA" id="ARBA00022842"/>
    </source>
</evidence>
<evidence type="ECO:0000313" key="4">
    <source>
        <dbReference type="EMBL" id="SFP47614.1"/>
    </source>
</evidence>
<dbReference type="InterPro" id="IPR036412">
    <property type="entry name" value="HAD-like_sf"/>
</dbReference>
<gene>
    <name evidence="4" type="ORF">SAMN02910344_01487</name>
</gene>
<dbReference type="AlphaFoldDB" id="A0A662ZHY3"/>